<comment type="similarity">
    <text evidence="5 6">Belongs to the anion channel-forming bestrophin (TC 1.A.46) family. Calcium-sensitive chloride channel subfamily.</text>
</comment>
<evidence type="ECO:0000256" key="5">
    <source>
        <dbReference type="ARBA" id="ARBA00034769"/>
    </source>
</evidence>
<keyword evidence="3 6" id="KW-1133">Transmembrane helix</keyword>
<feature type="transmembrane region" description="Helical" evidence="6">
    <location>
        <begin position="75"/>
        <end position="94"/>
    </location>
</feature>
<dbReference type="InterPro" id="IPR000615">
    <property type="entry name" value="Bestrophin"/>
</dbReference>
<keyword evidence="4 6" id="KW-0472">Membrane</keyword>
<dbReference type="EMBL" id="MTYJ01000184">
    <property type="protein sequence ID" value="OWA50176.1"/>
    <property type="molecule type" value="Genomic_DNA"/>
</dbReference>
<evidence type="ECO:0000313" key="8">
    <source>
        <dbReference type="EMBL" id="OWA50176.1"/>
    </source>
</evidence>
<dbReference type="GO" id="GO:0034707">
    <property type="term" value="C:chloride channel complex"/>
    <property type="evidence" value="ECO:0007669"/>
    <property type="project" value="UniProtKB-KW"/>
</dbReference>
<keyword evidence="6" id="KW-1003">Cell membrane</keyword>
<dbReference type="GO" id="GO:0005254">
    <property type="term" value="F:chloride channel activity"/>
    <property type="evidence" value="ECO:0007669"/>
    <property type="project" value="UniProtKB-KW"/>
</dbReference>
<evidence type="ECO:0000256" key="6">
    <source>
        <dbReference type="RuleBase" id="RU363126"/>
    </source>
</evidence>
<evidence type="ECO:0000256" key="1">
    <source>
        <dbReference type="ARBA" id="ARBA00004370"/>
    </source>
</evidence>
<dbReference type="OrthoDB" id="201595at2759"/>
<organism evidence="8 9">
    <name type="scientific">Hypsibius exemplaris</name>
    <name type="common">Freshwater tardigrade</name>
    <dbReference type="NCBI Taxonomy" id="2072580"/>
    <lineage>
        <taxon>Eukaryota</taxon>
        <taxon>Metazoa</taxon>
        <taxon>Ecdysozoa</taxon>
        <taxon>Tardigrada</taxon>
        <taxon>Eutardigrada</taxon>
        <taxon>Parachela</taxon>
        <taxon>Hypsibioidea</taxon>
        <taxon>Hypsibiidae</taxon>
        <taxon>Hypsibius</taxon>
    </lineage>
</organism>
<dbReference type="PANTHER" id="PTHR10736:SF0">
    <property type="entry name" value="BESTROPHIN HOMOLOG"/>
    <property type="match status" value="1"/>
</dbReference>
<name>A0A9X6NCF1_HYPEX</name>
<feature type="transmembrane region" description="Helical" evidence="6">
    <location>
        <begin position="273"/>
        <end position="292"/>
    </location>
</feature>
<dbReference type="AlphaFoldDB" id="A0A9X6NCF1"/>
<evidence type="ECO:0000256" key="3">
    <source>
        <dbReference type="ARBA" id="ARBA00022989"/>
    </source>
</evidence>
<keyword evidence="2 6" id="KW-0812">Transmembrane</keyword>
<evidence type="ECO:0000313" key="9">
    <source>
        <dbReference type="Proteomes" id="UP000192578"/>
    </source>
</evidence>
<keyword evidence="6" id="KW-0813">Transport</keyword>
<comment type="function">
    <text evidence="6">Forms chloride channels.</text>
</comment>
<dbReference type="InterPro" id="IPR021134">
    <property type="entry name" value="Bestrophin-like"/>
</dbReference>
<gene>
    <name evidence="8" type="ORF">BV898_14701</name>
</gene>
<feature type="transmembrane region" description="Helical" evidence="6">
    <location>
        <begin position="36"/>
        <end position="54"/>
    </location>
</feature>
<protein>
    <recommendedName>
        <fullName evidence="6">Bestrophin homolog</fullName>
    </recommendedName>
</protein>
<evidence type="ECO:0000256" key="2">
    <source>
        <dbReference type="ARBA" id="ARBA00022692"/>
    </source>
</evidence>
<keyword evidence="6" id="KW-0869">Chloride channel</keyword>
<keyword evidence="6" id="KW-0407">Ion channel</keyword>
<evidence type="ECO:0000256" key="7">
    <source>
        <dbReference type="SAM" id="MobiDB-lite"/>
    </source>
</evidence>
<feature type="region of interest" description="Disordered" evidence="7">
    <location>
        <begin position="410"/>
        <end position="431"/>
    </location>
</feature>
<dbReference type="Pfam" id="PF01062">
    <property type="entry name" value="Bestrophin"/>
    <property type="match status" value="1"/>
</dbReference>
<reference evidence="9" key="1">
    <citation type="submission" date="2017-01" db="EMBL/GenBank/DDBJ databases">
        <title>Comparative genomics of anhydrobiosis in the tardigrade Hypsibius dujardini.</title>
        <authorList>
            <person name="Yoshida Y."/>
            <person name="Koutsovoulos G."/>
            <person name="Laetsch D."/>
            <person name="Stevens L."/>
            <person name="Kumar S."/>
            <person name="Horikawa D."/>
            <person name="Ishino K."/>
            <person name="Komine S."/>
            <person name="Tomita M."/>
            <person name="Blaxter M."/>
            <person name="Arakawa K."/>
        </authorList>
    </citation>
    <scope>NUCLEOTIDE SEQUENCE [LARGE SCALE GENOMIC DNA]</scope>
    <source>
        <strain evidence="9">Z151</strain>
    </source>
</reference>
<feature type="transmembrane region" description="Helical" evidence="6">
    <location>
        <begin position="231"/>
        <end position="253"/>
    </location>
</feature>
<dbReference type="GO" id="GO:0005886">
    <property type="term" value="C:plasma membrane"/>
    <property type="evidence" value="ECO:0007669"/>
    <property type="project" value="UniProtKB-SubCell"/>
</dbReference>
<sequence>MTVRYQTKVESVSFGRLGKLLLRWRGSVYKLMYREFSVFAVLYAIIAAVYRMALNPTQRTAFEKICIYVEENLNSVPLTFVLGFYVSFILSRWWEQLIAYPWPDRMCYLITHWINGKDERSYMYRRQLARYISAATIFVNRPYSVLTRKRFPSLQHMVDAGILSKEEKVLFDDIIEIKEHGKFWVPCVWFMRILDQARQEGLMHDPVGVGSKQILDELLVFRASLGRNWMFNWVTIPVSYTQIITIATYTYFVGCLFARQSLDVTKNYKGHGVDTYFPIFTILQFVFYVGWLKVAEQMFNPWGEDDDDFDINWFIERHMQVHFTVTDQMFDKVPPLVKDRYWGTTKVQLPPVNKNREALKPGDVVPAKYVDHIGRDCQWPPVPILRKTIPKPLGSPNTSTITSTTATVKSGFDTTESSKDSSPSLLPRSQMVWDGSPLFPPGCSKC</sequence>
<keyword evidence="6" id="KW-0406">Ion transport</keyword>
<proteinExistence type="inferred from homology"/>
<dbReference type="PANTHER" id="PTHR10736">
    <property type="entry name" value="BESTROPHIN"/>
    <property type="match status" value="1"/>
</dbReference>
<accession>A0A9X6NCF1</accession>
<feature type="compositionally biased region" description="Polar residues" evidence="7">
    <location>
        <begin position="412"/>
        <end position="424"/>
    </location>
</feature>
<comment type="subcellular location">
    <subcellularLocation>
        <location evidence="6">Cell membrane</location>
        <topology evidence="6">Multi-pass membrane protein</topology>
    </subcellularLocation>
    <subcellularLocation>
        <location evidence="1">Membrane</location>
    </subcellularLocation>
</comment>
<comment type="caution">
    <text evidence="8">The sequence shown here is derived from an EMBL/GenBank/DDBJ whole genome shotgun (WGS) entry which is preliminary data.</text>
</comment>
<keyword evidence="6" id="KW-0868">Chloride</keyword>
<dbReference type="Proteomes" id="UP000192578">
    <property type="component" value="Unassembled WGS sequence"/>
</dbReference>
<evidence type="ECO:0000256" key="4">
    <source>
        <dbReference type="ARBA" id="ARBA00023136"/>
    </source>
</evidence>
<keyword evidence="9" id="KW-1185">Reference proteome</keyword>